<dbReference type="InParanoid" id="B9S8J0"/>
<organism evidence="1 2">
    <name type="scientific">Ricinus communis</name>
    <name type="common">Castor bean</name>
    <dbReference type="NCBI Taxonomy" id="3988"/>
    <lineage>
        <taxon>Eukaryota</taxon>
        <taxon>Viridiplantae</taxon>
        <taxon>Streptophyta</taxon>
        <taxon>Embryophyta</taxon>
        <taxon>Tracheophyta</taxon>
        <taxon>Spermatophyta</taxon>
        <taxon>Magnoliopsida</taxon>
        <taxon>eudicotyledons</taxon>
        <taxon>Gunneridae</taxon>
        <taxon>Pentapetalae</taxon>
        <taxon>rosids</taxon>
        <taxon>fabids</taxon>
        <taxon>Malpighiales</taxon>
        <taxon>Euphorbiaceae</taxon>
        <taxon>Acalyphoideae</taxon>
        <taxon>Acalypheae</taxon>
        <taxon>Ricinus</taxon>
    </lineage>
</organism>
<dbReference type="PANTHER" id="PTHR34023">
    <property type="entry name" value="RNASE H DOMAIN-CONTAINING PROTEIN"/>
    <property type="match status" value="1"/>
</dbReference>
<dbReference type="AlphaFoldDB" id="B9S8J0"/>
<dbReference type="PANTHER" id="PTHR34023:SF9">
    <property type="entry name" value="RNASE H TYPE-1 DOMAIN-CONTAINING PROTEIN"/>
    <property type="match status" value="1"/>
</dbReference>
<dbReference type="Proteomes" id="UP000008311">
    <property type="component" value="Unassembled WGS sequence"/>
</dbReference>
<sequence>MDSSIALKLIKSNELMGLGCKGLVSCIRLLLNRSWQVMLSHSLHEDNRLVDCMTTSLSIKCSKDFVLFEHPPAVVALILAAGQAGVA</sequence>
<evidence type="ECO:0008006" key="3">
    <source>
        <dbReference type="Google" id="ProtNLM"/>
    </source>
</evidence>
<reference evidence="2" key="1">
    <citation type="journal article" date="2010" name="Nat. Biotechnol.">
        <title>Draft genome sequence of the oilseed species Ricinus communis.</title>
        <authorList>
            <person name="Chan A.P."/>
            <person name="Crabtree J."/>
            <person name="Zhao Q."/>
            <person name="Lorenzi H."/>
            <person name="Orvis J."/>
            <person name="Puiu D."/>
            <person name="Melake-Berhan A."/>
            <person name="Jones K.M."/>
            <person name="Redman J."/>
            <person name="Chen G."/>
            <person name="Cahoon E.B."/>
            <person name="Gedil M."/>
            <person name="Stanke M."/>
            <person name="Haas B.J."/>
            <person name="Wortman J.R."/>
            <person name="Fraser-Liggett C.M."/>
            <person name="Ravel J."/>
            <person name="Rabinowicz P.D."/>
        </authorList>
    </citation>
    <scope>NUCLEOTIDE SEQUENCE [LARGE SCALE GENOMIC DNA]</scope>
    <source>
        <strain evidence="2">cv. Hale</strain>
    </source>
</reference>
<protein>
    <recommendedName>
        <fullName evidence="3">RNase H type-1 domain-containing protein</fullName>
    </recommendedName>
</protein>
<gene>
    <name evidence="1" type="ORF">RCOM_0601360</name>
</gene>
<keyword evidence="2" id="KW-1185">Reference proteome</keyword>
<evidence type="ECO:0000313" key="2">
    <source>
        <dbReference type="Proteomes" id="UP000008311"/>
    </source>
</evidence>
<name>B9S8J0_RICCO</name>
<accession>B9S8J0</accession>
<proteinExistence type="predicted"/>
<evidence type="ECO:0000313" key="1">
    <source>
        <dbReference type="EMBL" id="EEF39993.1"/>
    </source>
</evidence>
<dbReference type="EMBL" id="EQ973892">
    <property type="protein sequence ID" value="EEF39993.1"/>
    <property type="molecule type" value="Genomic_DNA"/>
</dbReference>